<gene>
    <name evidence="6" type="ORF">CTEN210_11331</name>
</gene>
<evidence type="ECO:0000256" key="3">
    <source>
        <dbReference type="ARBA" id="ARBA00022833"/>
    </source>
</evidence>
<proteinExistence type="predicted"/>
<evidence type="ECO:0000313" key="7">
    <source>
        <dbReference type="Proteomes" id="UP001054902"/>
    </source>
</evidence>
<feature type="domain" description="MYND-type" evidence="5">
    <location>
        <begin position="115"/>
        <end position="166"/>
    </location>
</feature>
<dbReference type="AlphaFoldDB" id="A0AAD3D1C9"/>
<keyword evidence="2 4" id="KW-0863">Zinc-finger</keyword>
<name>A0AAD3D1C9_9STRA</name>
<keyword evidence="1" id="KW-0479">Metal-binding</keyword>
<keyword evidence="3" id="KW-0862">Zinc</keyword>
<dbReference type="Proteomes" id="UP001054902">
    <property type="component" value="Unassembled WGS sequence"/>
</dbReference>
<evidence type="ECO:0000256" key="1">
    <source>
        <dbReference type="ARBA" id="ARBA00022723"/>
    </source>
</evidence>
<comment type="caution">
    <text evidence="6">The sequence shown here is derived from an EMBL/GenBank/DDBJ whole genome shotgun (WGS) entry which is preliminary data.</text>
</comment>
<dbReference type="SUPFAM" id="SSF144232">
    <property type="entry name" value="HIT/MYND zinc finger-like"/>
    <property type="match status" value="1"/>
</dbReference>
<evidence type="ECO:0000259" key="5">
    <source>
        <dbReference type="PROSITE" id="PS50865"/>
    </source>
</evidence>
<protein>
    <recommendedName>
        <fullName evidence="5">MYND-type domain-containing protein</fullName>
    </recommendedName>
</protein>
<reference evidence="6 7" key="1">
    <citation type="journal article" date="2021" name="Sci. Rep.">
        <title>The genome of the diatom Chaetoceros tenuissimus carries an ancient integrated fragment of an extant virus.</title>
        <authorList>
            <person name="Hongo Y."/>
            <person name="Kimura K."/>
            <person name="Takaki Y."/>
            <person name="Yoshida Y."/>
            <person name="Baba S."/>
            <person name="Kobayashi G."/>
            <person name="Nagasaki K."/>
            <person name="Hano T."/>
            <person name="Tomaru Y."/>
        </authorList>
    </citation>
    <scope>NUCLEOTIDE SEQUENCE [LARGE SCALE GENOMIC DNA]</scope>
    <source>
        <strain evidence="6 7">NIES-3715</strain>
    </source>
</reference>
<evidence type="ECO:0000256" key="2">
    <source>
        <dbReference type="ARBA" id="ARBA00022771"/>
    </source>
</evidence>
<dbReference type="PROSITE" id="PS50865">
    <property type="entry name" value="ZF_MYND_2"/>
    <property type="match status" value="1"/>
</dbReference>
<sequence>MLRNVCKGEFKKVWMKLAQTFLVFSYIDKFRFYFSGDHEQVKIQAILKDLGKMRSSFHQLPFDAEHLANSLLEYYELIYEKEEHSSKSELEFTNKSIESFKEYIALRSIAAKNICYTCKDDDTPDHEGLVCQGCRVVSYCCKYHQRLNYLHHEETGTRGLGHKHLCPVFKAYRRKRENTDTSKDGHFDRKFQRACKRALRGTLENNLQLKRQDCED</sequence>
<evidence type="ECO:0000256" key="4">
    <source>
        <dbReference type="PROSITE-ProRule" id="PRU00134"/>
    </source>
</evidence>
<accession>A0AAD3D1C9</accession>
<dbReference type="GO" id="GO:0008270">
    <property type="term" value="F:zinc ion binding"/>
    <property type="evidence" value="ECO:0007669"/>
    <property type="project" value="UniProtKB-KW"/>
</dbReference>
<dbReference type="EMBL" id="BLLK01000047">
    <property type="protein sequence ID" value="GFH54855.1"/>
    <property type="molecule type" value="Genomic_DNA"/>
</dbReference>
<organism evidence="6 7">
    <name type="scientific">Chaetoceros tenuissimus</name>
    <dbReference type="NCBI Taxonomy" id="426638"/>
    <lineage>
        <taxon>Eukaryota</taxon>
        <taxon>Sar</taxon>
        <taxon>Stramenopiles</taxon>
        <taxon>Ochrophyta</taxon>
        <taxon>Bacillariophyta</taxon>
        <taxon>Coscinodiscophyceae</taxon>
        <taxon>Chaetocerotophycidae</taxon>
        <taxon>Chaetocerotales</taxon>
        <taxon>Chaetocerotaceae</taxon>
        <taxon>Chaetoceros</taxon>
    </lineage>
</organism>
<keyword evidence="7" id="KW-1185">Reference proteome</keyword>
<dbReference type="InterPro" id="IPR002893">
    <property type="entry name" value="Znf_MYND"/>
</dbReference>
<evidence type="ECO:0000313" key="6">
    <source>
        <dbReference type="EMBL" id="GFH54855.1"/>
    </source>
</evidence>